<dbReference type="OrthoDB" id="10658381at2759"/>
<organism evidence="3 4">
    <name type="scientific">Cottoperca gobio</name>
    <name type="common">Frogmouth</name>
    <name type="synonym">Aphritis gobio</name>
    <dbReference type="NCBI Taxonomy" id="56716"/>
    <lineage>
        <taxon>Eukaryota</taxon>
        <taxon>Metazoa</taxon>
        <taxon>Chordata</taxon>
        <taxon>Craniata</taxon>
        <taxon>Vertebrata</taxon>
        <taxon>Euteleostomi</taxon>
        <taxon>Actinopterygii</taxon>
        <taxon>Neopterygii</taxon>
        <taxon>Teleostei</taxon>
        <taxon>Neoteleostei</taxon>
        <taxon>Acanthomorphata</taxon>
        <taxon>Eupercaria</taxon>
        <taxon>Perciformes</taxon>
        <taxon>Notothenioidei</taxon>
        <taxon>Bovichtidae</taxon>
        <taxon>Cottoperca</taxon>
    </lineage>
</organism>
<evidence type="ECO:0000256" key="1">
    <source>
        <dbReference type="SAM" id="MobiDB-lite"/>
    </source>
</evidence>
<dbReference type="RefSeq" id="XP_029282221.1">
    <property type="nucleotide sequence ID" value="XM_029426361.1"/>
</dbReference>
<feature type="domain" description="C2H2-type" evidence="2">
    <location>
        <begin position="337"/>
        <end position="357"/>
    </location>
</feature>
<feature type="non-terminal residue" evidence="4">
    <location>
        <position position="401"/>
    </location>
</feature>
<feature type="compositionally biased region" description="Basic residues" evidence="1">
    <location>
        <begin position="145"/>
        <end position="160"/>
    </location>
</feature>
<sequence length="401" mass="43939">MPSGLEVMQVEHAVDLLMECDEEEQEVWPRHDEVSPSRSLEAVGPMEDTDLPAVRIIPIPVHPVSSCSPPPTPQHTEGGAAELQLRFHLTGFHLGGSVSGFTSVQVHSPAAAHHISTAACTAADPIITAPRPLPPRGPCPPHSQHPQHHGRNLHRRRPHPPYHSPPGAPPGSSRPAAPLKPLHKGQLGPVSPPDCLVCMSQYKLITELRGFLCLCSPEIAQSLKNLKKKKTFRRSRDKKKTSRKVSKTRPGPSAPKVVSPSQKTPRPPDDFPSDRFTSPAPPSTRCSPHQDQSEPPPDLPHGKLVIMVEDFYYGSDPGRGAVKPEELDRKLTGPYRCIHCPTMLHNNIKLMSHMKEHVSTICLRSTEASWTLTVLTVSVTSRLHSNCSATWRLCTVSTSPQ</sequence>
<dbReference type="InterPro" id="IPR013087">
    <property type="entry name" value="Znf_C2H2_type"/>
</dbReference>
<dbReference type="Proteomes" id="UP000504630">
    <property type="component" value="Unplaced"/>
</dbReference>
<dbReference type="GeneID" id="115004664"/>
<feature type="region of interest" description="Disordered" evidence="1">
    <location>
        <begin position="127"/>
        <end position="185"/>
    </location>
</feature>
<protein>
    <submittedName>
        <fullName evidence="4">Proline-rich receptor-like protein kinase PERK10</fullName>
    </submittedName>
</protein>
<dbReference type="KEGG" id="cgob:115004664"/>
<evidence type="ECO:0000313" key="4">
    <source>
        <dbReference type="RefSeq" id="XP_029282221.1"/>
    </source>
</evidence>
<feature type="region of interest" description="Disordered" evidence="1">
    <location>
        <begin position="227"/>
        <end position="301"/>
    </location>
</feature>
<reference evidence="4" key="1">
    <citation type="submission" date="2025-08" db="UniProtKB">
        <authorList>
            <consortium name="RefSeq"/>
        </authorList>
    </citation>
    <scope>IDENTIFICATION</scope>
</reference>
<evidence type="ECO:0000313" key="3">
    <source>
        <dbReference type="Proteomes" id="UP000504630"/>
    </source>
</evidence>
<gene>
    <name evidence="4" type="primary">LOC115004664</name>
</gene>
<feature type="compositionally biased region" description="Pro residues" evidence="1">
    <location>
        <begin position="131"/>
        <end position="143"/>
    </location>
</feature>
<dbReference type="InParanoid" id="A0A6J2PA86"/>
<feature type="compositionally biased region" description="Basic residues" evidence="1">
    <location>
        <begin position="227"/>
        <end position="247"/>
    </location>
</feature>
<dbReference type="PROSITE" id="PS00028">
    <property type="entry name" value="ZINC_FINGER_C2H2_1"/>
    <property type="match status" value="1"/>
</dbReference>
<proteinExistence type="predicted"/>
<keyword evidence="3" id="KW-1185">Reference proteome</keyword>
<dbReference type="AlphaFoldDB" id="A0A6J2PA86"/>
<name>A0A6J2PA86_COTGO</name>
<accession>A0A6J2PA86</accession>
<evidence type="ECO:0000259" key="2">
    <source>
        <dbReference type="PROSITE" id="PS00028"/>
    </source>
</evidence>